<sequence length="798" mass="89157">MDYSVTIVAKTTLSLSKNAGTGRLAYEIQGADKSSIVEATTNVDWIKNFNYAEPGYVQFDYTALDEGVESRSGQITLSYTGAADVVVTVNQGGTMTFELTIDPKSITANGCAMQIVPSNESETYLCAFMTKEYVDSFESDEAFIQADLEAVKEQAESRGMKLSEWLNILLMKGSKTNTVDDLSLANTAYYGYVYGCTSEGVPTTDLFKAEFTTQNVEMTDLTFTVTSKQVNADPYPDNNPYNVEVTITPSNPDAKWMFSTMNSYVYKVDEWTSKEYLQELQSSARKQRPTLYQGEQKFMLNTSLKNRVWGGNDYYFWCFGMDDNYNINSENAEEYFTVTTGEIPVTDNCTFTVEKLNVTAQDCEIKITPSNLETKYFIGMYPGGSAEKYGKSVCVERLLQRLDMYDSGSGLGDGTPPNWQTNEWVQKGEMTTKMGADQEWRIEPESTYEIFIFGFDKYGHRTTDVSVTEFTTPEYVAPTDFKLEFEFSKIEMRSFTCTVTPSQDDVWYHVGLTSANNFDQYKDWRQFIDAVIHADGGGTLAQYVGEEVLTSSCTPGTEYVAYGFAYADGQAQSDLSSARVESKPLPRNMKATVSGTWQVYNGDELAARYPAAWGNYAGNQYVCVYQAEPTSEETAHTWVLIHAPRGGTLPLPDMLIFDYFENYPFVAIYKDAKHGRCTPPGVGPWGFYYAGQDATGAWGELMYEEILLNDPDHQGDIDTAPTDGFDDKRGEVSAVSTVSKVDLSAPIRFSQASFMQIERERADHGKSSILNAASKKEVSDKLDFDVRAQLKAASEIVK</sequence>
<evidence type="ECO:0008006" key="3">
    <source>
        <dbReference type="Google" id="ProtNLM"/>
    </source>
</evidence>
<keyword evidence="2" id="KW-1185">Reference proteome</keyword>
<dbReference type="EMBL" id="ABFK02000019">
    <property type="protein sequence ID" value="EDS03346.1"/>
    <property type="molecule type" value="Genomic_DNA"/>
</dbReference>
<evidence type="ECO:0000313" key="2">
    <source>
        <dbReference type="Proteomes" id="UP000005819"/>
    </source>
</evidence>
<dbReference type="Proteomes" id="UP000005819">
    <property type="component" value="Unassembled WGS sequence"/>
</dbReference>
<gene>
    <name evidence="1" type="ORF">ALIPUT_01558</name>
</gene>
<dbReference type="AlphaFoldDB" id="B0MWL8"/>
<comment type="caution">
    <text evidence="1">The sequence shown here is derived from an EMBL/GenBank/DDBJ whole genome shotgun (WGS) entry which is preliminary data.</text>
</comment>
<proteinExistence type="predicted"/>
<name>B0MWL8_9BACT</name>
<organism evidence="1 2">
    <name type="scientific">Alistipes putredinis DSM 17216</name>
    <dbReference type="NCBI Taxonomy" id="445970"/>
    <lineage>
        <taxon>Bacteria</taxon>
        <taxon>Pseudomonadati</taxon>
        <taxon>Bacteroidota</taxon>
        <taxon>Bacteroidia</taxon>
        <taxon>Bacteroidales</taxon>
        <taxon>Rikenellaceae</taxon>
        <taxon>Alistipes</taxon>
    </lineage>
</organism>
<reference evidence="1" key="2">
    <citation type="submission" date="2013-09" db="EMBL/GenBank/DDBJ databases">
        <title>Draft genome sequence of Alistipes putredinis (DSM 17216).</title>
        <authorList>
            <person name="Sudarsanam P."/>
            <person name="Ley R."/>
            <person name="Guruge J."/>
            <person name="Turnbaugh P.J."/>
            <person name="Mahowald M."/>
            <person name="Liep D."/>
            <person name="Gordon J."/>
        </authorList>
    </citation>
    <scope>NUCLEOTIDE SEQUENCE</scope>
    <source>
        <strain evidence="1">DSM 17216</strain>
    </source>
</reference>
<accession>B0MWL8</accession>
<reference evidence="1" key="1">
    <citation type="submission" date="2007-10" db="EMBL/GenBank/DDBJ databases">
        <authorList>
            <person name="Fulton L."/>
            <person name="Clifton S."/>
            <person name="Fulton B."/>
            <person name="Xu J."/>
            <person name="Minx P."/>
            <person name="Pepin K.H."/>
            <person name="Johnson M."/>
            <person name="Thiruvilangam P."/>
            <person name="Bhonagiri V."/>
            <person name="Nash W.E."/>
            <person name="Mardis E.R."/>
            <person name="Wilson R.K."/>
        </authorList>
    </citation>
    <scope>NUCLEOTIDE SEQUENCE [LARGE SCALE GENOMIC DNA]</scope>
    <source>
        <strain evidence="1">DSM 17216</strain>
    </source>
</reference>
<protein>
    <recommendedName>
        <fullName evidence="3">BACON domain-containing protein</fullName>
    </recommendedName>
</protein>
<dbReference type="HOGENOM" id="CLU_352202_0_0_10"/>
<evidence type="ECO:0000313" key="1">
    <source>
        <dbReference type="EMBL" id="EDS03346.1"/>
    </source>
</evidence>